<evidence type="ECO:0000256" key="9">
    <source>
        <dbReference type="ARBA" id="ARBA00022840"/>
    </source>
</evidence>
<accession>A0ABX7M5L8</accession>
<evidence type="ECO:0000259" key="12">
    <source>
        <dbReference type="PROSITE" id="PS50885"/>
    </source>
</evidence>
<protein>
    <recommendedName>
        <fullName evidence="3">histidine kinase</fullName>
        <ecNumber evidence="3">2.7.13.3</ecNumber>
    </recommendedName>
</protein>
<name>A0ABX7M5L8_9RHOO</name>
<evidence type="ECO:0000256" key="2">
    <source>
        <dbReference type="ARBA" id="ARBA00004651"/>
    </source>
</evidence>
<dbReference type="PROSITE" id="PS50109">
    <property type="entry name" value="HIS_KIN"/>
    <property type="match status" value="1"/>
</dbReference>
<dbReference type="CDD" id="cd00075">
    <property type="entry name" value="HATPase"/>
    <property type="match status" value="1"/>
</dbReference>
<dbReference type="InterPro" id="IPR005467">
    <property type="entry name" value="His_kinase_dom"/>
</dbReference>
<evidence type="ECO:0000256" key="3">
    <source>
        <dbReference type="ARBA" id="ARBA00012438"/>
    </source>
</evidence>
<evidence type="ECO:0000313" key="13">
    <source>
        <dbReference type="EMBL" id="QSI77046.1"/>
    </source>
</evidence>
<dbReference type="Proteomes" id="UP000663570">
    <property type="component" value="Chromosome"/>
</dbReference>
<dbReference type="Pfam" id="PF00672">
    <property type="entry name" value="HAMP"/>
    <property type="match status" value="1"/>
</dbReference>
<dbReference type="InterPro" id="IPR003594">
    <property type="entry name" value="HATPase_dom"/>
</dbReference>
<sequence>MSRLYLRFYLTLLVCLVLFALAGTLVMHRAGGPVSQASEALARVVQNALPPADAPRAEQQAAVTRLVSGLSANVSLLRADGTPIATIGMPLRLRHASEHGGPSPAWVIRLPDGRWLLASVPIGFGHPAHVLLLALVALALLVALAAYPIVRRITRRLERLEAGVTALGTGNLGARVAVEGHDEVARLAERFNDAAARIESLVGAQRSLLAHASHELRTPLARIRMAVELMKDAAEPRRKAGLERDIAELDALIDEILLSSRLDAIATPATTEAIDLLALLAEECAQYPDTTLEGEAVVIAGDGRLLRRLIRNLLDNAQKHGQAPTTVRLHTTPSEAVIRVSDAGSGVPSSDRERVFEPFYRPAGAVSTRGSGLGLALVRKIARHHGGDAQCLEAGTGASAFLVTLPIRLTN</sequence>
<dbReference type="EC" id="2.7.13.3" evidence="3"/>
<dbReference type="PANTHER" id="PTHR44936:SF10">
    <property type="entry name" value="SENSOR PROTEIN RSTB"/>
    <property type="match status" value="1"/>
</dbReference>
<dbReference type="SMART" id="SM00387">
    <property type="entry name" value="HATPase_c"/>
    <property type="match status" value="1"/>
</dbReference>
<dbReference type="SUPFAM" id="SSF47384">
    <property type="entry name" value="Homodimeric domain of signal transducing histidine kinase"/>
    <property type="match status" value="1"/>
</dbReference>
<dbReference type="InterPro" id="IPR036890">
    <property type="entry name" value="HATPase_C_sf"/>
</dbReference>
<dbReference type="SUPFAM" id="SSF158472">
    <property type="entry name" value="HAMP domain-like"/>
    <property type="match status" value="1"/>
</dbReference>
<dbReference type="Pfam" id="PF02518">
    <property type="entry name" value="HATPase_c"/>
    <property type="match status" value="1"/>
</dbReference>
<reference evidence="13 14" key="1">
    <citation type="submission" date="2021-02" db="EMBL/GenBank/DDBJ databases">
        <title>Niveibacterium changnyeongensis HC41.</title>
        <authorList>
            <person name="Kang M."/>
        </authorList>
    </citation>
    <scope>NUCLEOTIDE SEQUENCE [LARGE SCALE GENOMIC DNA]</scope>
    <source>
        <strain evidence="13 14">HC41</strain>
    </source>
</reference>
<dbReference type="PRINTS" id="PR00344">
    <property type="entry name" value="BCTRLSENSOR"/>
</dbReference>
<dbReference type="SUPFAM" id="SSF55874">
    <property type="entry name" value="ATPase domain of HSP90 chaperone/DNA topoisomerase II/histidine kinase"/>
    <property type="match status" value="1"/>
</dbReference>
<evidence type="ECO:0000256" key="8">
    <source>
        <dbReference type="ARBA" id="ARBA00022777"/>
    </source>
</evidence>
<dbReference type="SMART" id="SM00304">
    <property type="entry name" value="HAMP"/>
    <property type="match status" value="1"/>
</dbReference>
<evidence type="ECO:0000256" key="6">
    <source>
        <dbReference type="ARBA" id="ARBA00022679"/>
    </source>
</evidence>
<dbReference type="Pfam" id="PF00512">
    <property type="entry name" value="HisKA"/>
    <property type="match status" value="1"/>
</dbReference>
<gene>
    <name evidence="13" type="ORF">JY500_21800</name>
</gene>
<keyword evidence="6" id="KW-0808">Transferase</keyword>
<keyword evidence="9" id="KW-0067">ATP-binding</keyword>
<dbReference type="InterPro" id="IPR050980">
    <property type="entry name" value="2C_sensor_his_kinase"/>
</dbReference>
<evidence type="ECO:0000256" key="4">
    <source>
        <dbReference type="ARBA" id="ARBA00022475"/>
    </source>
</evidence>
<evidence type="ECO:0000313" key="14">
    <source>
        <dbReference type="Proteomes" id="UP000663570"/>
    </source>
</evidence>
<dbReference type="EMBL" id="CP071060">
    <property type="protein sequence ID" value="QSI77046.1"/>
    <property type="molecule type" value="Genomic_DNA"/>
</dbReference>
<keyword evidence="8" id="KW-0418">Kinase</keyword>
<keyword evidence="10" id="KW-0472">Membrane</keyword>
<dbReference type="Gene3D" id="3.30.565.10">
    <property type="entry name" value="Histidine kinase-like ATPase, C-terminal domain"/>
    <property type="match status" value="1"/>
</dbReference>
<dbReference type="CDD" id="cd00082">
    <property type="entry name" value="HisKA"/>
    <property type="match status" value="1"/>
</dbReference>
<dbReference type="Gene3D" id="1.10.287.130">
    <property type="match status" value="1"/>
</dbReference>
<evidence type="ECO:0000256" key="10">
    <source>
        <dbReference type="SAM" id="Phobius"/>
    </source>
</evidence>
<feature type="transmembrane region" description="Helical" evidence="10">
    <location>
        <begin position="130"/>
        <end position="150"/>
    </location>
</feature>
<comment type="subcellular location">
    <subcellularLocation>
        <location evidence="2">Cell membrane</location>
        <topology evidence="2">Multi-pass membrane protein</topology>
    </subcellularLocation>
</comment>
<evidence type="ECO:0000256" key="7">
    <source>
        <dbReference type="ARBA" id="ARBA00022741"/>
    </source>
</evidence>
<dbReference type="InterPro" id="IPR003660">
    <property type="entry name" value="HAMP_dom"/>
</dbReference>
<dbReference type="InterPro" id="IPR003661">
    <property type="entry name" value="HisK_dim/P_dom"/>
</dbReference>
<dbReference type="PANTHER" id="PTHR44936">
    <property type="entry name" value="SENSOR PROTEIN CREC"/>
    <property type="match status" value="1"/>
</dbReference>
<feature type="domain" description="Histidine kinase" evidence="11">
    <location>
        <begin position="211"/>
        <end position="409"/>
    </location>
</feature>
<keyword evidence="4" id="KW-1003">Cell membrane</keyword>
<keyword evidence="14" id="KW-1185">Reference proteome</keyword>
<keyword evidence="10" id="KW-1133">Transmembrane helix</keyword>
<proteinExistence type="predicted"/>
<dbReference type="InterPro" id="IPR004358">
    <property type="entry name" value="Sig_transdc_His_kin-like_C"/>
</dbReference>
<evidence type="ECO:0000259" key="11">
    <source>
        <dbReference type="PROSITE" id="PS50109"/>
    </source>
</evidence>
<dbReference type="SMART" id="SM00388">
    <property type="entry name" value="HisKA"/>
    <property type="match status" value="1"/>
</dbReference>
<evidence type="ECO:0000256" key="1">
    <source>
        <dbReference type="ARBA" id="ARBA00000085"/>
    </source>
</evidence>
<evidence type="ECO:0000256" key="5">
    <source>
        <dbReference type="ARBA" id="ARBA00022553"/>
    </source>
</evidence>
<organism evidence="13 14">
    <name type="scientific">Niveibacterium microcysteis</name>
    <dbReference type="NCBI Taxonomy" id="2811415"/>
    <lineage>
        <taxon>Bacteria</taxon>
        <taxon>Pseudomonadati</taxon>
        <taxon>Pseudomonadota</taxon>
        <taxon>Betaproteobacteria</taxon>
        <taxon>Rhodocyclales</taxon>
        <taxon>Rhodocyclaceae</taxon>
        <taxon>Niveibacterium</taxon>
    </lineage>
</organism>
<dbReference type="InterPro" id="IPR036097">
    <property type="entry name" value="HisK_dim/P_sf"/>
</dbReference>
<comment type="catalytic activity">
    <reaction evidence="1">
        <text>ATP + protein L-histidine = ADP + protein N-phospho-L-histidine.</text>
        <dbReference type="EC" id="2.7.13.3"/>
    </reaction>
</comment>
<keyword evidence="10" id="KW-0812">Transmembrane</keyword>
<dbReference type="PROSITE" id="PS50885">
    <property type="entry name" value="HAMP"/>
    <property type="match status" value="1"/>
</dbReference>
<keyword evidence="5" id="KW-0597">Phosphoprotein</keyword>
<keyword evidence="7" id="KW-0547">Nucleotide-binding</keyword>
<feature type="domain" description="HAMP" evidence="12">
    <location>
        <begin position="151"/>
        <end position="203"/>
    </location>
</feature>
<dbReference type="RefSeq" id="WP_206254606.1">
    <property type="nucleotide sequence ID" value="NZ_CP071060.1"/>
</dbReference>
<dbReference type="CDD" id="cd06225">
    <property type="entry name" value="HAMP"/>
    <property type="match status" value="1"/>
</dbReference>